<reference evidence="2" key="1">
    <citation type="submission" date="2017-10" db="EMBL/GenBank/DDBJ databases">
        <authorList>
            <person name="Skurnik M."/>
        </authorList>
    </citation>
    <scope>NUCLEOTIDE SEQUENCE [LARGE SCALE GENOMIC DNA]</scope>
    <source>
        <strain evidence="2">fHe-Yen9-03</strain>
    </source>
</reference>
<dbReference type="EMBL" id="LT960552">
    <property type="protein sequence ID" value="SOK59082.1"/>
    <property type="molecule type" value="Genomic_DNA"/>
</dbReference>
<organism evidence="1 2">
    <name type="scientific">Yersinia phage fHe-Yen9-03</name>
    <dbReference type="NCBI Taxonomy" id="2052743"/>
    <lineage>
        <taxon>Viruses</taxon>
        <taxon>Duplodnaviria</taxon>
        <taxon>Heunggongvirae</taxon>
        <taxon>Uroviricota</taxon>
        <taxon>Caudoviricetes</taxon>
        <taxon>Eneladusvirus</taxon>
        <taxon>Eneladusvirus Yen904</taxon>
    </lineage>
</organism>
<sequence length="38" mass="4569">MEHYIKIWYNVNNSIALHVLSNTSVMTKKYETYHEIVV</sequence>
<accession>A0A2C9D180</accession>
<dbReference type="Proteomes" id="UP000241364">
    <property type="component" value="Chromosome i"/>
</dbReference>
<protein>
    <submittedName>
        <fullName evidence="1">Uncharacterized protein</fullName>
    </submittedName>
</protein>
<evidence type="ECO:0000313" key="1">
    <source>
        <dbReference type="EMBL" id="SOK59082.1"/>
    </source>
</evidence>
<proteinExistence type="predicted"/>
<name>A0A2C9D180_9CAUD</name>
<gene>
    <name evidence="1" type="primary">g274</name>
</gene>
<evidence type="ECO:0000313" key="2">
    <source>
        <dbReference type="Proteomes" id="UP000241364"/>
    </source>
</evidence>